<evidence type="ECO:0000313" key="2">
    <source>
        <dbReference type="EMBL" id="BAL88823.1"/>
    </source>
</evidence>
<dbReference type="eggNOG" id="COG4757">
    <property type="taxonomic scope" value="Bacteria"/>
</dbReference>
<name>I0H736_ACTM4</name>
<dbReference type="STRING" id="512565.AMIS_36030"/>
<evidence type="ECO:0000313" key="3">
    <source>
        <dbReference type="Proteomes" id="UP000007882"/>
    </source>
</evidence>
<accession>I0H736</accession>
<dbReference type="Proteomes" id="UP000007882">
    <property type="component" value="Chromosome"/>
</dbReference>
<reference evidence="2 3" key="1">
    <citation type="submission" date="2012-02" db="EMBL/GenBank/DDBJ databases">
        <title>Complete genome sequence of Actinoplanes missouriensis 431 (= NBRC 102363).</title>
        <authorList>
            <person name="Ohnishi Y."/>
            <person name="Ishikawa J."/>
            <person name="Sekine M."/>
            <person name="Hosoyama A."/>
            <person name="Harada T."/>
            <person name="Narita H."/>
            <person name="Hata T."/>
            <person name="Konno Y."/>
            <person name="Tutikane K."/>
            <person name="Fujita N."/>
            <person name="Horinouchi S."/>
            <person name="Hayakawa M."/>
        </authorList>
    </citation>
    <scope>NUCLEOTIDE SEQUENCE [LARGE SCALE GENOMIC DNA]</scope>
    <source>
        <strain evidence="3">ATCC 14538 / DSM 43046 / CBS 188.64 / JCM 3121 / NBRC 102363 / NCIMB 12654 / NRRL B-3342 / UNCC 431</strain>
    </source>
</reference>
<gene>
    <name evidence="2" type="ordered locus">AMIS_36030</name>
</gene>
<dbReference type="EMBL" id="AP012319">
    <property type="protein sequence ID" value="BAL88823.1"/>
    <property type="molecule type" value="Genomic_DNA"/>
</dbReference>
<keyword evidence="3" id="KW-1185">Reference proteome</keyword>
<feature type="domain" description="Serine aminopeptidase S33" evidence="1">
    <location>
        <begin position="5"/>
        <end position="136"/>
    </location>
</feature>
<dbReference type="Gene3D" id="3.40.50.1820">
    <property type="entry name" value="alpha/beta hydrolase"/>
    <property type="match status" value="1"/>
</dbReference>
<protein>
    <recommendedName>
        <fullName evidence="1">Serine aminopeptidase S33 domain-containing protein</fullName>
    </recommendedName>
</protein>
<dbReference type="InterPro" id="IPR022742">
    <property type="entry name" value="Hydrolase_4"/>
</dbReference>
<dbReference type="HOGENOM" id="CLU_058232_1_0_11"/>
<proteinExistence type="predicted"/>
<organism evidence="2 3">
    <name type="scientific">Actinoplanes missouriensis (strain ATCC 14538 / DSM 43046 / CBS 188.64 / JCM 3121 / NBRC 102363 / NCIMB 12654 / NRRL B-3342 / UNCC 431)</name>
    <dbReference type="NCBI Taxonomy" id="512565"/>
    <lineage>
        <taxon>Bacteria</taxon>
        <taxon>Bacillati</taxon>
        <taxon>Actinomycetota</taxon>
        <taxon>Actinomycetes</taxon>
        <taxon>Micromonosporales</taxon>
        <taxon>Micromonosporaceae</taxon>
        <taxon>Actinoplanes</taxon>
    </lineage>
</organism>
<dbReference type="PATRIC" id="fig|512565.3.peg.3597"/>
<dbReference type="Pfam" id="PF12146">
    <property type="entry name" value="Hydrolase_4"/>
    <property type="match status" value="1"/>
</dbReference>
<dbReference type="SUPFAM" id="SSF53474">
    <property type="entry name" value="alpha/beta-Hydrolases"/>
    <property type="match status" value="1"/>
</dbReference>
<dbReference type="AlphaFoldDB" id="I0H736"/>
<dbReference type="InterPro" id="IPR017208">
    <property type="entry name" value="UCP037442_abhydr"/>
</dbReference>
<sequence>MTNANPLVLISPAMGIGSRYYRPLVQEFEARGWSATALPRRGFETGDPRASREHDWSYGDEIDEMARAVDAARAGAPGRPVILLGHSLGAQIAAGHQLSRVPADGVVTVGGCLPYHRDYPWGGPHLLLMGGVIVPALTGLFGHLPKPAFGGPGARTLMREWARMAVTGRTPFPSTGTVGSPSLVIALEGDRLAPPAAVDRFATRLFTAGSVTSWLYRHEDVPEGASNDHIYWVRTPAPVVDQVISWSVAASLCSPTSKL</sequence>
<evidence type="ECO:0000259" key="1">
    <source>
        <dbReference type="Pfam" id="PF12146"/>
    </source>
</evidence>
<dbReference type="InterPro" id="IPR029058">
    <property type="entry name" value="AB_hydrolase_fold"/>
</dbReference>
<dbReference type="RefSeq" id="WP_014443717.1">
    <property type="nucleotide sequence ID" value="NC_017093.1"/>
</dbReference>
<dbReference type="PIRSF" id="PIRSF037442">
    <property type="entry name" value="UCP037442_abhydr"/>
    <property type="match status" value="1"/>
</dbReference>
<dbReference type="KEGG" id="ams:AMIS_36030"/>